<dbReference type="SUPFAM" id="SSF48239">
    <property type="entry name" value="Terpenoid cyclases/Protein prenyltransferases"/>
    <property type="match status" value="1"/>
</dbReference>
<dbReference type="PANTHER" id="PTHR11774">
    <property type="entry name" value="GERANYLGERANYL TRANSFERASE TYPE BETA SUBUNIT"/>
    <property type="match status" value="1"/>
</dbReference>
<dbReference type="InterPro" id="IPR001330">
    <property type="entry name" value="Prenyltrans"/>
</dbReference>
<comment type="similarity">
    <text evidence="1 11">Belongs to the protein prenyltransferase subunit beta family.</text>
</comment>
<dbReference type="Gene3D" id="1.50.10.20">
    <property type="match status" value="1"/>
</dbReference>
<dbReference type="InterPro" id="IPR008930">
    <property type="entry name" value="Terpenoid_cyclase/PrenylTrfase"/>
</dbReference>
<protein>
    <recommendedName>
        <fullName evidence="10 11">Geranylgeranyl transferase type-2 subunit beta</fullName>
        <ecNumber evidence="3 11">2.5.1.60</ecNumber>
    </recommendedName>
</protein>
<sequence length="411" mass="43965">MSTTGATPETGGGAGSDAQQPGAAGSAAAASAAAPTTLLRSLHLAYIKTLSTAQSTLSLTYHLTTHLRLNAVYWGLCATHLLRAPDTLKRDDLVKFVWECFVSKDGTGASAGARLGGFAPFPRHDAHILPTLSALQILAMCEALDTLDEPLTSSGRGSKMEEGGEQLGQTQTRREAVIAFLLSLRQPDDGSFVGDASGLENDTRFLYCAVQALTLLGALDRLDRTQTVAYVERCRNFDGGFGTRVGSESHAGQVFVCVATLTLLDALPPPTSPLHQSLSAWLSERQILPSGGLNGRPQKLEDVCYSWWVLSSLSMLGRLHWIDGQRLRTFILSCQDDEVGGLADREGNVSDVFHTLFGVAGLSLLGDASIAEVDPVFCLPAALTRKMGITRPFQVLPRHEFPAEPSQSEKT</sequence>
<dbReference type="InterPro" id="IPR045089">
    <property type="entry name" value="PGGT1B-like"/>
</dbReference>
<evidence type="ECO:0000256" key="2">
    <source>
        <dbReference type="ARBA" id="ARBA00011355"/>
    </source>
</evidence>
<dbReference type="GO" id="GO:0072657">
    <property type="term" value="P:protein localization to membrane"/>
    <property type="evidence" value="ECO:0007669"/>
    <property type="project" value="UniProtKB-ARBA"/>
</dbReference>
<dbReference type="InterPro" id="IPR026873">
    <property type="entry name" value="Ptb1"/>
</dbReference>
<dbReference type="EMBL" id="JAPDMQ010000062">
    <property type="protein sequence ID" value="KAK0537306.1"/>
    <property type="molecule type" value="Genomic_DNA"/>
</dbReference>
<dbReference type="Pfam" id="PF00432">
    <property type="entry name" value="Prenyltrans"/>
    <property type="match status" value="1"/>
</dbReference>
<evidence type="ECO:0000256" key="9">
    <source>
        <dbReference type="ARBA" id="ARBA00047658"/>
    </source>
</evidence>
<keyword evidence="4 11" id="KW-0637">Prenyltransferase</keyword>
<evidence type="ECO:0000313" key="15">
    <source>
        <dbReference type="Proteomes" id="UP001176521"/>
    </source>
</evidence>
<dbReference type="GO" id="GO:0005968">
    <property type="term" value="C:Rab-protein geranylgeranyltransferase complex"/>
    <property type="evidence" value="ECO:0007669"/>
    <property type="project" value="UniProtKB-UniRule"/>
</dbReference>
<dbReference type="GO" id="GO:0004663">
    <property type="term" value="F:Rab geranylgeranyltransferase activity"/>
    <property type="evidence" value="ECO:0007669"/>
    <property type="project" value="UniProtKB-UniRule"/>
</dbReference>
<evidence type="ECO:0000256" key="6">
    <source>
        <dbReference type="ARBA" id="ARBA00022723"/>
    </source>
</evidence>
<dbReference type="EC" id="2.5.1.60" evidence="3 11"/>
<evidence type="ECO:0000256" key="12">
    <source>
        <dbReference type="SAM" id="MobiDB-lite"/>
    </source>
</evidence>
<evidence type="ECO:0000256" key="1">
    <source>
        <dbReference type="ARBA" id="ARBA00010497"/>
    </source>
</evidence>
<accession>A0AAN6GEK5</accession>
<evidence type="ECO:0000256" key="5">
    <source>
        <dbReference type="ARBA" id="ARBA00022679"/>
    </source>
</evidence>
<feature type="domain" description="Prenyltransferase alpha-alpha toroid" evidence="13">
    <location>
        <begin position="38"/>
        <end position="379"/>
    </location>
</feature>
<reference evidence="14" key="1">
    <citation type="journal article" date="2023" name="PhytoFront">
        <title>Draft Genome Resources of Seven Strains of Tilletia horrida, Causal Agent of Kernel Smut of Rice.</title>
        <authorList>
            <person name="Khanal S."/>
            <person name="Antony Babu S."/>
            <person name="Zhou X.G."/>
        </authorList>
    </citation>
    <scope>NUCLEOTIDE SEQUENCE</scope>
    <source>
        <strain evidence="14">TX3</strain>
    </source>
</reference>
<evidence type="ECO:0000256" key="11">
    <source>
        <dbReference type="RuleBase" id="RU365076"/>
    </source>
</evidence>
<comment type="subunit">
    <text evidence="2">Heterodimer of an alpha and a beta subunit.</text>
</comment>
<evidence type="ECO:0000313" key="14">
    <source>
        <dbReference type="EMBL" id="KAK0537306.1"/>
    </source>
</evidence>
<name>A0AAN6GEK5_9BASI</name>
<dbReference type="AlphaFoldDB" id="A0AAN6GEK5"/>
<gene>
    <name evidence="14" type="primary">BET2</name>
    <name evidence="14" type="ORF">OC842_001676</name>
</gene>
<comment type="caution">
    <text evidence="14">The sequence shown here is derived from an EMBL/GenBank/DDBJ whole genome shotgun (WGS) entry which is preliminary data.</text>
</comment>
<dbReference type="CDD" id="cd02894">
    <property type="entry name" value="GGTase-II"/>
    <property type="match status" value="1"/>
</dbReference>
<comment type="cofactor">
    <cofactor evidence="11">
        <name>Zn(2+)</name>
        <dbReference type="ChEBI" id="CHEBI:29105"/>
    </cofactor>
    <text evidence="11">Binds 1 zinc ion per subunit.</text>
</comment>
<dbReference type="Proteomes" id="UP001176521">
    <property type="component" value="Unassembled WGS sequence"/>
</dbReference>
<keyword evidence="15" id="KW-1185">Reference proteome</keyword>
<dbReference type="FunFam" id="1.50.10.20:FF:000012">
    <property type="entry name" value="Geranylgeranyl transferase type-2 subunit beta"/>
    <property type="match status" value="1"/>
</dbReference>
<dbReference type="GO" id="GO:0046872">
    <property type="term" value="F:metal ion binding"/>
    <property type="evidence" value="ECO:0007669"/>
    <property type="project" value="UniProtKB-KW"/>
</dbReference>
<keyword evidence="6 11" id="KW-0479">Metal-binding</keyword>
<evidence type="ECO:0000256" key="7">
    <source>
        <dbReference type="ARBA" id="ARBA00022737"/>
    </source>
</evidence>
<feature type="region of interest" description="Disordered" evidence="12">
    <location>
        <begin position="1"/>
        <end position="22"/>
    </location>
</feature>
<comment type="catalytic activity">
    <reaction evidence="9 11">
        <text>geranylgeranyl diphosphate + L-cysteinyl-[protein] = S-geranylgeranyl-L-cysteinyl-[protein] + diphosphate</text>
        <dbReference type="Rhea" id="RHEA:21240"/>
        <dbReference type="Rhea" id="RHEA-COMP:10131"/>
        <dbReference type="Rhea" id="RHEA-COMP:11537"/>
        <dbReference type="ChEBI" id="CHEBI:29950"/>
        <dbReference type="ChEBI" id="CHEBI:33019"/>
        <dbReference type="ChEBI" id="CHEBI:57533"/>
        <dbReference type="ChEBI" id="CHEBI:86021"/>
        <dbReference type="EC" id="2.5.1.60"/>
    </reaction>
</comment>
<keyword evidence="5 11" id="KW-0808">Transferase</keyword>
<keyword evidence="8 11" id="KW-0862">Zinc</keyword>
<evidence type="ECO:0000256" key="4">
    <source>
        <dbReference type="ARBA" id="ARBA00022602"/>
    </source>
</evidence>
<proteinExistence type="inferred from homology"/>
<evidence type="ECO:0000259" key="13">
    <source>
        <dbReference type="Pfam" id="PF00432"/>
    </source>
</evidence>
<organism evidence="14 15">
    <name type="scientific">Tilletia horrida</name>
    <dbReference type="NCBI Taxonomy" id="155126"/>
    <lineage>
        <taxon>Eukaryota</taxon>
        <taxon>Fungi</taxon>
        <taxon>Dikarya</taxon>
        <taxon>Basidiomycota</taxon>
        <taxon>Ustilaginomycotina</taxon>
        <taxon>Exobasidiomycetes</taxon>
        <taxon>Tilletiales</taxon>
        <taxon>Tilletiaceae</taxon>
        <taxon>Tilletia</taxon>
    </lineage>
</organism>
<comment type="function">
    <text evidence="11">Catalyzes the transfer of a geranylgeranyl moiety from geranylgeranyl diphosphate to both cysteines of proteins with the C-terminal sequence -XXCC, -XCXC and -CCXX.</text>
</comment>
<evidence type="ECO:0000256" key="10">
    <source>
        <dbReference type="ARBA" id="ARBA00069127"/>
    </source>
</evidence>
<evidence type="ECO:0000256" key="8">
    <source>
        <dbReference type="ARBA" id="ARBA00022833"/>
    </source>
</evidence>
<keyword evidence="7" id="KW-0677">Repeat</keyword>
<dbReference type="PANTHER" id="PTHR11774:SF11">
    <property type="entry name" value="GERANYLGERANYL TRANSFERASE TYPE-2 SUBUNIT BETA"/>
    <property type="match status" value="1"/>
</dbReference>
<evidence type="ECO:0000256" key="3">
    <source>
        <dbReference type="ARBA" id="ARBA00012656"/>
    </source>
</evidence>